<sequence>MDLFLLILSVALAAIAFTTASAFKREHAVPTTSRTRALGQKLSHYEIAYLAGGPEQVAGTAVALLTGSGDLRVSRGGHVHSVHAPSVSRDPVEQVVLATVADRSGLPASALRTEARRSPAMADLKRGLTDAGLVLPDDRARRLGLLAAGLQVVSALAFAGAVAAVVTVLAEGPSPLLMLSLIALAITGTGAAAAIADRRKSRRHELTAHGVERLGNARKTHPLGSGDGRMHTALYGPDAQLKADLRAARAARRSRRYQSYSGRFNGCSSGHSCGGASHHGCGGASGCGGGCGGGGS</sequence>
<dbReference type="EMBL" id="JACHMB010000001">
    <property type="protein sequence ID" value="MBB5774765.1"/>
    <property type="molecule type" value="Genomic_DNA"/>
</dbReference>
<gene>
    <name evidence="2" type="ORF">HD596_001521</name>
</gene>
<name>A0A7W9G063_9ACTN</name>
<evidence type="ECO:0000256" key="1">
    <source>
        <dbReference type="SAM" id="Phobius"/>
    </source>
</evidence>
<protein>
    <submittedName>
        <fullName evidence="2">Uncharacterized protein (TIGR04222 family)</fullName>
    </submittedName>
</protein>
<dbReference type="InterPro" id="IPR026467">
    <property type="entry name" value="Ser/Gly_Cys_C_dom"/>
</dbReference>
<keyword evidence="3" id="KW-1185">Reference proteome</keyword>
<comment type="caution">
    <text evidence="2">The sequence shown here is derived from an EMBL/GenBank/DDBJ whole genome shotgun (WGS) entry which is preliminary data.</text>
</comment>
<dbReference type="AlphaFoldDB" id="A0A7W9G063"/>
<accession>A0A7W9G063</accession>
<dbReference type="Proteomes" id="UP000579153">
    <property type="component" value="Unassembled WGS sequence"/>
</dbReference>
<keyword evidence="1" id="KW-0812">Transmembrane</keyword>
<evidence type="ECO:0000313" key="2">
    <source>
        <dbReference type="EMBL" id="MBB5774765.1"/>
    </source>
</evidence>
<reference evidence="2 3" key="1">
    <citation type="submission" date="2020-08" db="EMBL/GenBank/DDBJ databases">
        <title>Sequencing the genomes of 1000 actinobacteria strains.</title>
        <authorList>
            <person name="Klenk H.-P."/>
        </authorList>
    </citation>
    <scope>NUCLEOTIDE SEQUENCE [LARGE SCALE GENOMIC DNA]</scope>
    <source>
        <strain evidence="2 3">DSM 45507</strain>
    </source>
</reference>
<keyword evidence="1" id="KW-0472">Membrane</keyword>
<feature type="transmembrane region" description="Helical" evidence="1">
    <location>
        <begin position="176"/>
        <end position="196"/>
    </location>
</feature>
<evidence type="ECO:0000313" key="3">
    <source>
        <dbReference type="Proteomes" id="UP000579153"/>
    </source>
</evidence>
<proteinExistence type="predicted"/>
<keyword evidence="1" id="KW-1133">Transmembrane helix</keyword>
<dbReference type="RefSeq" id="WP_185068574.1">
    <property type="nucleotide sequence ID" value="NZ_JACHMB010000001.1"/>
</dbReference>
<organism evidence="2 3">
    <name type="scientific">Nonomuraea jabiensis</name>
    <dbReference type="NCBI Taxonomy" id="882448"/>
    <lineage>
        <taxon>Bacteria</taxon>
        <taxon>Bacillati</taxon>
        <taxon>Actinomycetota</taxon>
        <taxon>Actinomycetes</taxon>
        <taxon>Streptosporangiales</taxon>
        <taxon>Streptosporangiaceae</taxon>
        <taxon>Nonomuraea</taxon>
    </lineage>
</organism>
<feature type="transmembrane region" description="Helical" evidence="1">
    <location>
        <begin position="143"/>
        <end position="170"/>
    </location>
</feature>
<dbReference type="NCBIfam" id="TIGR04222">
    <property type="entry name" value="near_uncomplex"/>
    <property type="match status" value="1"/>
</dbReference>